<dbReference type="GO" id="GO:0008360">
    <property type="term" value="P:regulation of cell shape"/>
    <property type="evidence" value="ECO:0007669"/>
    <property type="project" value="UniProtKB-KW"/>
</dbReference>
<evidence type="ECO:0000256" key="1">
    <source>
        <dbReference type="ARBA" id="ARBA00022960"/>
    </source>
</evidence>
<comment type="pathway">
    <text evidence="5">Cell wall biogenesis; peptidoglycan biosynthesis.</text>
</comment>
<protein>
    <recommendedName>
        <fullName evidence="5 6">Glutamate racemase</fullName>
        <ecNumber evidence="5 6">5.1.1.3</ecNumber>
    </recommendedName>
</protein>
<name>A0A7H9CID8_9BACT</name>
<evidence type="ECO:0000256" key="3">
    <source>
        <dbReference type="ARBA" id="ARBA00023235"/>
    </source>
</evidence>
<dbReference type="PANTHER" id="PTHR21198:SF3">
    <property type="entry name" value="GLUTAMATE RACEMASE"/>
    <property type="match status" value="1"/>
</dbReference>
<keyword evidence="3 5" id="KW-0413">Isomerase</keyword>
<dbReference type="PANTHER" id="PTHR21198">
    <property type="entry name" value="GLUTAMATE RACEMASE"/>
    <property type="match status" value="1"/>
</dbReference>
<accession>A0A7H9CID8</accession>
<dbReference type="InterPro" id="IPR018187">
    <property type="entry name" value="Asp/Glu_racemase_AS_1"/>
</dbReference>
<feature type="binding site" evidence="5">
    <location>
        <begin position="71"/>
        <end position="72"/>
    </location>
    <ligand>
        <name>substrate</name>
    </ligand>
</feature>
<organism evidence="7 8">
    <name type="scientific">Candidatus Campylobacter infans</name>
    <dbReference type="NCBI Taxonomy" id="2561898"/>
    <lineage>
        <taxon>Bacteria</taxon>
        <taxon>Pseudomonadati</taxon>
        <taxon>Campylobacterota</taxon>
        <taxon>Epsilonproteobacteria</taxon>
        <taxon>Campylobacterales</taxon>
        <taxon>Campylobacteraceae</taxon>
        <taxon>Campylobacter</taxon>
    </lineage>
</organism>
<dbReference type="EMBL" id="CP049075">
    <property type="protein sequence ID" value="QLI05018.1"/>
    <property type="molecule type" value="Genomic_DNA"/>
</dbReference>
<keyword evidence="8" id="KW-1185">Reference proteome</keyword>
<dbReference type="UniPathway" id="UPA00219"/>
<dbReference type="AlphaFoldDB" id="A0A7H9CID8"/>
<comment type="function">
    <text evidence="5">Provides the (R)-glutamate required for cell wall biosynthesis.</text>
</comment>
<evidence type="ECO:0000256" key="4">
    <source>
        <dbReference type="ARBA" id="ARBA00023316"/>
    </source>
</evidence>
<dbReference type="RefSeq" id="WP_179975620.1">
    <property type="nucleotide sequence ID" value="NZ_CP049075.1"/>
</dbReference>
<dbReference type="HAMAP" id="MF_00258">
    <property type="entry name" value="Glu_racemase"/>
    <property type="match status" value="1"/>
</dbReference>
<dbReference type="NCBIfam" id="TIGR00067">
    <property type="entry name" value="glut_race"/>
    <property type="match status" value="1"/>
</dbReference>
<comment type="similarity">
    <text evidence="5">Belongs to the aspartate/glutamate racemases family.</text>
</comment>
<dbReference type="Proteomes" id="UP000509414">
    <property type="component" value="Chromosome"/>
</dbReference>
<keyword evidence="4 5" id="KW-0961">Cell wall biogenesis/degradation</keyword>
<comment type="catalytic activity">
    <reaction evidence="5">
        <text>L-glutamate = D-glutamate</text>
        <dbReference type="Rhea" id="RHEA:12813"/>
        <dbReference type="ChEBI" id="CHEBI:29985"/>
        <dbReference type="ChEBI" id="CHEBI:29986"/>
        <dbReference type="EC" id="5.1.1.3"/>
    </reaction>
</comment>
<dbReference type="EC" id="5.1.1.3" evidence="5 6"/>
<dbReference type="Gene3D" id="3.40.50.1860">
    <property type="match status" value="2"/>
</dbReference>
<feature type="binding site" evidence="5">
    <location>
        <begin position="172"/>
        <end position="173"/>
    </location>
    <ligand>
        <name>substrate</name>
    </ligand>
</feature>
<dbReference type="GO" id="GO:0009252">
    <property type="term" value="P:peptidoglycan biosynthetic process"/>
    <property type="evidence" value="ECO:0007669"/>
    <property type="project" value="UniProtKB-UniRule"/>
</dbReference>
<evidence type="ECO:0000313" key="7">
    <source>
        <dbReference type="EMBL" id="QLI05018.1"/>
    </source>
</evidence>
<keyword evidence="1 5" id="KW-0133">Cell shape</keyword>
<gene>
    <name evidence="5 7" type="primary">murI</name>
    <name evidence="7" type="ORF">CINF_0489</name>
</gene>
<proteinExistence type="inferred from homology"/>
<dbReference type="KEGG" id="cinf:CINF_0489"/>
<evidence type="ECO:0000256" key="2">
    <source>
        <dbReference type="ARBA" id="ARBA00022984"/>
    </source>
</evidence>
<evidence type="ECO:0000256" key="5">
    <source>
        <dbReference type="HAMAP-Rule" id="MF_00258"/>
    </source>
</evidence>
<dbReference type="SUPFAM" id="SSF53681">
    <property type="entry name" value="Aspartate/glutamate racemase"/>
    <property type="match status" value="2"/>
</dbReference>
<evidence type="ECO:0000256" key="6">
    <source>
        <dbReference type="NCBIfam" id="TIGR00067"/>
    </source>
</evidence>
<sequence>MKIGVFDSGVGGLGVLYESFLCLRDASFIYYADRDNVPYGVRTDDEIRELLSQALNFLIAQGCQAIIIACNTASSVANNEFRARFKAKIIAMEPAIKLALDTHKNAHIIIAATPLTIKGQKLKTLLASLDSKGVDLLALPKLVEFAECGEFEPDYLKSLDLSKCDIFVLGCTHFNYFKKAIKNLNPNISFIDGNFGTVKNLAKTLNLELIKRENCDISEILERTEFFISKRKANESEMALIKKCLNWLKTAHEIN</sequence>
<feature type="active site" description="Proton donor/acceptor" evidence="5">
    <location>
        <position position="70"/>
    </location>
</feature>
<feature type="active site" description="Proton donor/acceptor" evidence="5">
    <location>
        <position position="171"/>
    </location>
</feature>
<feature type="binding site" evidence="5">
    <location>
        <begin position="39"/>
        <end position="40"/>
    </location>
    <ligand>
        <name>substrate</name>
    </ligand>
</feature>
<reference evidence="7 8" key="1">
    <citation type="submission" date="2020-02" db="EMBL/GenBank/DDBJ databases">
        <title>Complete genome sequence of the novel Campylobacter species Candidatus Campylobacter infans.</title>
        <authorList>
            <person name="Duim B."/>
            <person name="Zomer A."/>
            <person name="van der Graaf L."/>
            <person name="Wagenaar J."/>
        </authorList>
    </citation>
    <scope>NUCLEOTIDE SEQUENCE [LARGE SCALE GENOMIC DNA]</scope>
    <source>
        <strain evidence="7 8">19S00001</strain>
    </source>
</reference>
<dbReference type="PROSITE" id="PS00923">
    <property type="entry name" value="ASP_GLU_RACEMASE_1"/>
    <property type="match status" value="1"/>
</dbReference>
<evidence type="ECO:0000313" key="8">
    <source>
        <dbReference type="Proteomes" id="UP000509414"/>
    </source>
</evidence>
<dbReference type="GO" id="GO:0008881">
    <property type="term" value="F:glutamate racemase activity"/>
    <property type="evidence" value="ECO:0007669"/>
    <property type="project" value="UniProtKB-UniRule"/>
</dbReference>
<dbReference type="InterPro" id="IPR004391">
    <property type="entry name" value="Glu_race"/>
</dbReference>
<feature type="binding site" evidence="5">
    <location>
        <begin position="7"/>
        <end position="8"/>
    </location>
    <ligand>
        <name>substrate</name>
    </ligand>
</feature>
<keyword evidence="2 5" id="KW-0573">Peptidoglycan synthesis</keyword>
<dbReference type="InterPro" id="IPR001920">
    <property type="entry name" value="Asp/Glu_race"/>
</dbReference>
<dbReference type="GO" id="GO:0071555">
    <property type="term" value="P:cell wall organization"/>
    <property type="evidence" value="ECO:0007669"/>
    <property type="project" value="UniProtKB-KW"/>
</dbReference>